<sequence>MSVVSLLSGGLDSCLMAQLIKESGVNQIAFFVNYGQLNYEREYNSARLHANKIGIAVPNKLDISGYGNLITSGLTTSEKHIVDDAFLPGRNLLLLLSASSFAIQNGCDTVAMGLLREDTAIFPDQTDDFLISAENTINKCLGKRIKILTPLREFYKKDVVTLAKKKGIQTYYSCHKGDETPCGKCISCKEFVY</sequence>
<evidence type="ECO:0000256" key="1">
    <source>
        <dbReference type="ARBA" id="ARBA00005061"/>
    </source>
</evidence>
<dbReference type="SUPFAM" id="SSF52402">
    <property type="entry name" value="Adenine nucleotide alpha hydrolases-like"/>
    <property type="match status" value="1"/>
</dbReference>
<comment type="catalytic activity">
    <reaction evidence="10">
        <text>7-carboxy-7-carbaguanine + NH4(+) + 2 ATP = 7-cyano-7-carbaguanine + 2 AMP + 2 diphosphate + 2 H(+)</text>
        <dbReference type="Rhea" id="RHEA:27982"/>
        <dbReference type="ChEBI" id="CHEBI:15378"/>
        <dbReference type="ChEBI" id="CHEBI:28938"/>
        <dbReference type="ChEBI" id="CHEBI:30616"/>
        <dbReference type="ChEBI" id="CHEBI:33019"/>
        <dbReference type="ChEBI" id="CHEBI:45075"/>
        <dbReference type="ChEBI" id="CHEBI:61036"/>
        <dbReference type="ChEBI" id="CHEBI:456215"/>
        <dbReference type="EC" id="6.3.4.20"/>
    </reaction>
</comment>
<dbReference type="RefSeq" id="WP_272137452.1">
    <property type="nucleotide sequence ID" value="NZ_JAQLOI010000001.1"/>
</dbReference>
<dbReference type="GO" id="GO:0016874">
    <property type="term" value="F:ligase activity"/>
    <property type="evidence" value="ECO:0007669"/>
    <property type="project" value="UniProtKB-KW"/>
</dbReference>
<dbReference type="InterPro" id="IPR018317">
    <property type="entry name" value="QueC"/>
</dbReference>
<evidence type="ECO:0000256" key="5">
    <source>
        <dbReference type="ARBA" id="ARBA00022785"/>
    </source>
</evidence>
<dbReference type="PIRSF" id="PIRSF006293">
    <property type="entry name" value="ExsB"/>
    <property type="match status" value="1"/>
</dbReference>
<keyword evidence="2 11" id="KW-0436">Ligase</keyword>
<organism evidence="11 12">
    <name type="scientific">Vibrio algarum</name>
    <dbReference type="NCBI Taxonomy" id="3020714"/>
    <lineage>
        <taxon>Bacteria</taxon>
        <taxon>Pseudomonadati</taxon>
        <taxon>Pseudomonadota</taxon>
        <taxon>Gammaproteobacteria</taxon>
        <taxon>Vibrionales</taxon>
        <taxon>Vibrionaceae</taxon>
        <taxon>Vibrio</taxon>
    </lineage>
</organism>
<dbReference type="EC" id="6.3.4.20" evidence="9"/>
<evidence type="ECO:0000256" key="10">
    <source>
        <dbReference type="ARBA" id="ARBA00047890"/>
    </source>
</evidence>
<reference evidence="11 12" key="1">
    <citation type="submission" date="2023-01" db="EMBL/GenBank/DDBJ databases">
        <title>Vibrio sp. KJ40-1 sp.nov, isolated from marine algae.</title>
        <authorList>
            <person name="Butt M."/>
            <person name="Kim J.M.J."/>
            <person name="Jeon C.O.C."/>
        </authorList>
    </citation>
    <scope>NUCLEOTIDE SEQUENCE [LARGE SCALE GENOMIC DNA]</scope>
    <source>
        <strain evidence="11 12">KJ40-1</strain>
    </source>
</reference>
<dbReference type="Pfam" id="PF06508">
    <property type="entry name" value="QueC"/>
    <property type="match status" value="1"/>
</dbReference>
<evidence type="ECO:0000256" key="7">
    <source>
        <dbReference type="ARBA" id="ARBA00022840"/>
    </source>
</evidence>
<evidence type="ECO:0000313" key="11">
    <source>
        <dbReference type="EMBL" id="MDB1124694.1"/>
    </source>
</evidence>
<dbReference type="InterPro" id="IPR014729">
    <property type="entry name" value="Rossmann-like_a/b/a_fold"/>
</dbReference>
<comment type="pathway">
    <text evidence="1">Purine metabolism; 7-cyano-7-deazaguanine biosynthesis.</text>
</comment>
<keyword evidence="4" id="KW-0547">Nucleotide-binding</keyword>
<proteinExistence type="inferred from homology"/>
<keyword evidence="3" id="KW-0479">Metal-binding</keyword>
<keyword evidence="7" id="KW-0067">ATP-binding</keyword>
<dbReference type="Gene3D" id="3.40.50.620">
    <property type="entry name" value="HUPs"/>
    <property type="match status" value="1"/>
</dbReference>
<dbReference type="PANTHER" id="PTHR42914:SF1">
    <property type="entry name" value="7-CYANO-7-DEAZAGUANINE SYNTHASE"/>
    <property type="match status" value="1"/>
</dbReference>
<comment type="similarity">
    <text evidence="8">Belongs to the QueC family.</text>
</comment>
<evidence type="ECO:0000256" key="2">
    <source>
        <dbReference type="ARBA" id="ARBA00022598"/>
    </source>
</evidence>
<evidence type="ECO:0000313" key="12">
    <source>
        <dbReference type="Proteomes" id="UP001210678"/>
    </source>
</evidence>
<name>A0ABT4YUJ8_9VIBR</name>
<keyword evidence="5" id="KW-0671">Queuosine biosynthesis</keyword>
<keyword evidence="6" id="KW-0862">Zinc</keyword>
<comment type="caution">
    <text evidence="11">The sequence shown here is derived from an EMBL/GenBank/DDBJ whole genome shotgun (WGS) entry which is preliminary data.</text>
</comment>
<dbReference type="EMBL" id="JAQLOI010000001">
    <property type="protein sequence ID" value="MDB1124694.1"/>
    <property type="molecule type" value="Genomic_DNA"/>
</dbReference>
<evidence type="ECO:0000256" key="8">
    <source>
        <dbReference type="ARBA" id="ARBA00037993"/>
    </source>
</evidence>
<evidence type="ECO:0000256" key="4">
    <source>
        <dbReference type="ARBA" id="ARBA00022741"/>
    </source>
</evidence>
<evidence type="ECO:0000256" key="3">
    <source>
        <dbReference type="ARBA" id="ARBA00022723"/>
    </source>
</evidence>
<evidence type="ECO:0000256" key="9">
    <source>
        <dbReference type="ARBA" id="ARBA00039149"/>
    </source>
</evidence>
<dbReference type="PANTHER" id="PTHR42914">
    <property type="entry name" value="7-CYANO-7-DEAZAGUANINE SYNTHASE"/>
    <property type="match status" value="1"/>
</dbReference>
<protein>
    <recommendedName>
        <fullName evidence="9">7-cyano-7-deazaguanine synthase</fullName>
        <ecNumber evidence="9">6.3.4.20</ecNumber>
    </recommendedName>
</protein>
<dbReference type="Proteomes" id="UP001210678">
    <property type="component" value="Unassembled WGS sequence"/>
</dbReference>
<keyword evidence="12" id="KW-1185">Reference proteome</keyword>
<evidence type="ECO:0000256" key="6">
    <source>
        <dbReference type="ARBA" id="ARBA00022833"/>
    </source>
</evidence>
<accession>A0ABT4YUJ8</accession>
<gene>
    <name evidence="11" type="ORF">PGX00_13975</name>
</gene>